<dbReference type="AlphaFoldDB" id="A0AAV4VSL4"/>
<feature type="compositionally biased region" description="Polar residues" evidence="1">
    <location>
        <begin position="106"/>
        <end position="117"/>
    </location>
</feature>
<accession>A0AAV4VSL4</accession>
<keyword evidence="3" id="KW-1185">Reference proteome</keyword>
<gene>
    <name evidence="2" type="ORF">CEXT_678321</name>
</gene>
<evidence type="ECO:0000313" key="3">
    <source>
        <dbReference type="Proteomes" id="UP001054945"/>
    </source>
</evidence>
<sequence>MLCFHFRHGALNEEWKLRVPKDDITLDSEVYQDQFSHIPVQEKNLPNQIMKMSCVQISGMILYIQNWEKSQVMKETLQVPLKLKIKTETPVCIKQERKSSLKLEPKSNSLPNGTHKPSYQMEVGDNQSHKVEKTASNEIKKVPPLKIDKIPPLKLNKIPPLKVDKVVLPVNDQKDSSLKTDEVPHINNNNKKNNIQAVSLNKNNQVVSAPKNEIVLSPTPKEAYSFESEKTEEISPELSPKLEKEIDGIYFESKSTEGINFCFKQ</sequence>
<reference evidence="2 3" key="1">
    <citation type="submission" date="2021-06" db="EMBL/GenBank/DDBJ databases">
        <title>Caerostris extrusa draft genome.</title>
        <authorList>
            <person name="Kono N."/>
            <person name="Arakawa K."/>
        </authorList>
    </citation>
    <scope>NUCLEOTIDE SEQUENCE [LARGE SCALE GENOMIC DNA]</scope>
</reference>
<evidence type="ECO:0000256" key="1">
    <source>
        <dbReference type="SAM" id="MobiDB-lite"/>
    </source>
</evidence>
<feature type="region of interest" description="Disordered" evidence="1">
    <location>
        <begin position="96"/>
        <end position="120"/>
    </location>
</feature>
<dbReference type="EMBL" id="BPLR01014949">
    <property type="protein sequence ID" value="GIY72468.1"/>
    <property type="molecule type" value="Genomic_DNA"/>
</dbReference>
<protein>
    <submittedName>
        <fullName evidence="2">Uncharacterized protein</fullName>
    </submittedName>
</protein>
<evidence type="ECO:0000313" key="2">
    <source>
        <dbReference type="EMBL" id="GIY72468.1"/>
    </source>
</evidence>
<organism evidence="2 3">
    <name type="scientific">Caerostris extrusa</name>
    <name type="common">Bark spider</name>
    <name type="synonym">Caerostris bankana</name>
    <dbReference type="NCBI Taxonomy" id="172846"/>
    <lineage>
        <taxon>Eukaryota</taxon>
        <taxon>Metazoa</taxon>
        <taxon>Ecdysozoa</taxon>
        <taxon>Arthropoda</taxon>
        <taxon>Chelicerata</taxon>
        <taxon>Arachnida</taxon>
        <taxon>Araneae</taxon>
        <taxon>Araneomorphae</taxon>
        <taxon>Entelegynae</taxon>
        <taxon>Araneoidea</taxon>
        <taxon>Araneidae</taxon>
        <taxon>Caerostris</taxon>
    </lineage>
</organism>
<feature type="compositionally biased region" description="Basic and acidic residues" evidence="1">
    <location>
        <begin position="96"/>
        <end position="105"/>
    </location>
</feature>
<name>A0AAV4VSL4_CAEEX</name>
<comment type="caution">
    <text evidence="2">The sequence shown here is derived from an EMBL/GenBank/DDBJ whole genome shotgun (WGS) entry which is preliminary data.</text>
</comment>
<dbReference type="Proteomes" id="UP001054945">
    <property type="component" value="Unassembled WGS sequence"/>
</dbReference>
<proteinExistence type="predicted"/>